<accession>A0A0P9ASM8</accession>
<sequence>MFSSMRGSTTMFSFTPSKLKWLLLCFLAVIVTLSLLSRN</sequence>
<feature type="transmembrane region" description="Helical" evidence="1">
    <location>
        <begin position="21"/>
        <end position="37"/>
    </location>
</feature>
<keyword evidence="3" id="KW-1185">Reference proteome</keyword>
<name>A0A0P9ASM8_DROAN</name>
<keyword evidence="1" id="KW-1133">Transmembrane helix</keyword>
<reference evidence="2 3" key="1">
    <citation type="journal article" date="2007" name="Nature">
        <title>Evolution of genes and genomes on the Drosophila phylogeny.</title>
        <authorList>
            <consortium name="Drosophila 12 Genomes Consortium"/>
            <person name="Clark A.G."/>
            <person name="Eisen M.B."/>
            <person name="Smith D.R."/>
            <person name="Bergman C.M."/>
            <person name="Oliver B."/>
            <person name="Markow T.A."/>
            <person name="Kaufman T.C."/>
            <person name="Kellis M."/>
            <person name="Gelbart W."/>
            <person name="Iyer V.N."/>
            <person name="Pollard D.A."/>
            <person name="Sackton T.B."/>
            <person name="Larracuente A.M."/>
            <person name="Singh N.D."/>
            <person name="Abad J.P."/>
            <person name="Abt D.N."/>
            <person name="Adryan B."/>
            <person name="Aguade M."/>
            <person name="Akashi H."/>
            <person name="Anderson W.W."/>
            <person name="Aquadro C.F."/>
            <person name="Ardell D.H."/>
            <person name="Arguello R."/>
            <person name="Artieri C.G."/>
            <person name="Barbash D.A."/>
            <person name="Barker D."/>
            <person name="Barsanti P."/>
            <person name="Batterham P."/>
            <person name="Batzoglou S."/>
            <person name="Begun D."/>
            <person name="Bhutkar A."/>
            <person name="Blanco E."/>
            <person name="Bosak S.A."/>
            <person name="Bradley R.K."/>
            <person name="Brand A.D."/>
            <person name="Brent M.R."/>
            <person name="Brooks A.N."/>
            <person name="Brown R.H."/>
            <person name="Butlin R.K."/>
            <person name="Caggese C."/>
            <person name="Calvi B.R."/>
            <person name="Bernardo de Carvalho A."/>
            <person name="Caspi A."/>
            <person name="Castrezana S."/>
            <person name="Celniker S.E."/>
            <person name="Chang J.L."/>
            <person name="Chapple C."/>
            <person name="Chatterji S."/>
            <person name="Chinwalla A."/>
            <person name="Civetta A."/>
            <person name="Clifton S.W."/>
            <person name="Comeron J.M."/>
            <person name="Costello J.C."/>
            <person name="Coyne J.A."/>
            <person name="Daub J."/>
            <person name="David R.G."/>
            <person name="Delcher A.L."/>
            <person name="Delehaunty K."/>
            <person name="Do C.B."/>
            <person name="Ebling H."/>
            <person name="Edwards K."/>
            <person name="Eickbush T."/>
            <person name="Evans J.D."/>
            <person name="Filipski A."/>
            <person name="Findeiss S."/>
            <person name="Freyhult E."/>
            <person name="Fulton L."/>
            <person name="Fulton R."/>
            <person name="Garcia A.C."/>
            <person name="Gardiner A."/>
            <person name="Garfield D.A."/>
            <person name="Garvin B.E."/>
            <person name="Gibson G."/>
            <person name="Gilbert D."/>
            <person name="Gnerre S."/>
            <person name="Godfrey J."/>
            <person name="Good R."/>
            <person name="Gotea V."/>
            <person name="Gravely B."/>
            <person name="Greenberg A.J."/>
            <person name="Griffiths-Jones S."/>
            <person name="Gross S."/>
            <person name="Guigo R."/>
            <person name="Gustafson E.A."/>
            <person name="Haerty W."/>
            <person name="Hahn M.W."/>
            <person name="Halligan D.L."/>
            <person name="Halpern A.L."/>
            <person name="Halter G.M."/>
            <person name="Han M.V."/>
            <person name="Heger A."/>
            <person name="Hillier L."/>
            <person name="Hinrichs A.S."/>
            <person name="Holmes I."/>
            <person name="Hoskins R.A."/>
            <person name="Hubisz M.J."/>
            <person name="Hultmark D."/>
            <person name="Huntley M.A."/>
            <person name="Jaffe D.B."/>
            <person name="Jagadeeshan S."/>
            <person name="Jeck W.R."/>
            <person name="Johnson J."/>
            <person name="Jones C.D."/>
            <person name="Jordan W.C."/>
            <person name="Karpen G.H."/>
            <person name="Kataoka E."/>
            <person name="Keightley P.D."/>
            <person name="Kheradpour P."/>
            <person name="Kirkness E.F."/>
            <person name="Koerich L.B."/>
            <person name="Kristiansen K."/>
            <person name="Kudrna D."/>
            <person name="Kulathinal R.J."/>
            <person name="Kumar S."/>
            <person name="Kwok R."/>
            <person name="Lander E."/>
            <person name="Langley C.H."/>
            <person name="Lapoint R."/>
            <person name="Lazzaro B.P."/>
            <person name="Lee S.J."/>
            <person name="Levesque L."/>
            <person name="Li R."/>
            <person name="Lin C.F."/>
            <person name="Lin M.F."/>
            <person name="Lindblad-Toh K."/>
            <person name="Llopart A."/>
            <person name="Long M."/>
            <person name="Low L."/>
            <person name="Lozovsky E."/>
            <person name="Lu J."/>
            <person name="Luo M."/>
            <person name="Machado C.A."/>
            <person name="Makalowski W."/>
            <person name="Marzo M."/>
            <person name="Matsuda M."/>
            <person name="Matzkin L."/>
            <person name="McAllister B."/>
            <person name="McBride C.S."/>
            <person name="McKernan B."/>
            <person name="McKernan K."/>
            <person name="Mendez-Lago M."/>
            <person name="Minx P."/>
            <person name="Mollenhauer M.U."/>
            <person name="Montooth K."/>
            <person name="Mount S.M."/>
            <person name="Mu X."/>
            <person name="Myers E."/>
            <person name="Negre B."/>
            <person name="Newfeld S."/>
            <person name="Nielsen R."/>
            <person name="Noor M.A."/>
            <person name="O'Grady P."/>
            <person name="Pachter L."/>
            <person name="Papaceit M."/>
            <person name="Parisi M.J."/>
            <person name="Parisi M."/>
            <person name="Parts L."/>
            <person name="Pedersen J.S."/>
            <person name="Pesole G."/>
            <person name="Phillippy A.M."/>
            <person name="Ponting C.P."/>
            <person name="Pop M."/>
            <person name="Porcelli D."/>
            <person name="Powell J.R."/>
            <person name="Prohaska S."/>
            <person name="Pruitt K."/>
            <person name="Puig M."/>
            <person name="Quesneville H."/>
            <person name="Ram K.R."/>
            <person name="Rand D."/>
            <person name="Rasmussen M.D."/>
            <person name="Reed L.K."/>
            <person name="Reenan R."/>
            <person name="Reily A."/>
            <person name="Remington K.A."/>
            <person name="Rieger T.T."/>
            <person name="Ritchie M.G."/>
            <person name="Robin C."/>
            <person name="Rogers Y.H."/>
            <person name="Rohde C."/>
            <person name="Rozas J."/>
            <person name="Rubenfield M.J."/>
            <person name="Ruiz A."/>
            <person name="Russo S."/>
            <person name="Salzberg S.L."/>
            <person name="Sanchez-Gracia A."/>
            <person name="Saranga D.J."/>
            <person name="Sato H."/>
            <person name="Schaeffer S.W."/>
            <person name="Schatz M.C."/>
            <person name="Schlenke T."/>
            <person name="Schwartz R."/>
            <person name="Segarra C."/>
            <person name="Singh R.S."/>
            <person name="Sirot L."/>
            <person name="Sirota M."/>
            <person name="Sisneros N.B."/>
            <person name="Smith C.D."/>
            <person name="Smith T.F."/>
            <person name="Spieth J."/>
            <person name="Stage D.E."/>
            <person name="Stark A."/>
            <person name="Stephan W."/>
            <person name="Strausberg R.L."/>
            <person name="Strempel S."/>
            <person name="Sturgill D."/>
            <person name="Sutton G."/>
            <person name="Sutton G.G."/>
            <person name="Tao W."/>
            <person name="Teichmann S."/>
            <person name="Tobari Y.N."/>
            <person name="Tomimura Y."/>
            <person name="Tsolas J.M."/>
            <person name="Valente V.L."/>
            <person name="Venter E."/>
            <person name="Venter J.C."/>
            <person name="Vicario S."/>
            <person name="Vieira F.G."/>
            <person name="Vilella A.J."/>
            <person name="Villasante A."/>
            <person name="Walenz B."/>
            <person name="Wang J."/>
            <person name="Wasserman M."/>
            <person name="Watts T."/>
            <person name="Wilson D."/>
            <person name="Wilson R.K."/>
            <person name="Wing R.A."/>
            <person name="Wolfner M.F."/>
            <person name="Wong A."/>
            <person name="Wong G.K."/>
            <person name="Wu C.I."/>
            <person name="Wu G."/>
            <person name="Yamamoto D."/>
            <person name="Yang H.P."/>
            <person name="Yang S.P."/>
            <person name="Yorke J.A."/>
            <person name="Yoshida K."/>
            <person name="Zdobnov E."/>
            <person name="Zhang P."/>
            <person name="Zhang Y."/>
            <person name="Zimin A.V."/>
            <person name="Baldwin J."/>
            <person name="Abdouelleil A."/>
            <person name="Abdulkadir J."/>
            <person name="Abebe A."/>
            <person name="Abera B."/>
            <person name="Abreu J."/>
            <person name="Acer S.C."/>
            <person name="Aftuck L."/>
            <person name="Alexander A."/>
            <person name="An P."/>
            <person name="Anderson E."/>
            <person name="Anderson S."/>
            <person name="Arachi H."/>
            <person name="Azer M."/>
            <person name="Bachantsang P."/>
            <person name="Barry A."/>
            <person name="Bayul T."/>
            <person name="Berlin A."/>
            <person name="Bessette D."/>
            <person name="Bloom T."/>
            <person name="Blye J."/>
            <person name="Boguslavskiy L."/>
            <person name="Bonnet C."/>
            <person name="Boukhgalter B."/>
            <person name="Bourzgui I."/>
            <person name="Brown A."/>
            <person name="Cahill P."/>
            <person name="Channer S."/>
            <person name="Cheshatsang Y."/>
            <person name="Chuda L."/>
            <person name="Citroen M."/>
            <person name="Collymore A."/>
            <person name="Cooke P."/>
            <person name="Costello M."/>
            <person name="D'Aco K."/>
            <person name="Daza R."/>
            <person name="De Haan G."/>
            <person name="DeGray S."/>
            <person name="DeMaso C."/>
            <person name="Dhargay N."/>
            <person name="Dooley K."/>
            <person name="Dooley E."/>
            <person name="Doricent M."/>
            <person name="Dorje P."/>
            <person name="Dorjee K."/>
            <person name="Dupes A."/>
            <person name="Elong R."/>
            <person name="Falk J."/>
            <person name="Farina A."/>
            <person name="Faro S."/>
            <person name="Ferguson D."/>
            <person name="Fisher S."/>
            <person name="Foley C.D."/>
            <person name="Franke A."/>
            <person name="Friedrich D."/>
            <person name="Gadbois L."/>
            <person name="Gearin G."/>
            <person name="Gearin C.R."/>
            <person name="Giannoukos G."/>
            <person name="Goode T."/>
            <person name="Graham J."/>
            <person name="Grandbois E."/>
            <person name="Grewal S."/>
            <person name="Gyaltsen K."/>
            <person name="Hafez N."/>
            <person name="Hagos B."/>
            <person name="Hall J."/>
            <person name="Henson C."/>
            <person name="Hollinger A."/>
            <person name="Honan T."/>
            <person name="Huard M.D."/>
            <person name="Hughes L."/>
            <person name="Hurhula B."/>
            <person name="Husby M.E."/>
            <person name="Kamat A."/>
            <person name="Kanga B."/>
            <person name="Kashin S."/>
            <person name="Khazanovich D."/>
            <person name="Kisner P."/>
            <person name="Lance K."/>
            <person name="Lara M."/>
            <person name="Lee W."/>
            <person name="Lennon N."/>
            <person name="Letendre F."/>
            <person name="LeVine R."/>
            <person name="Lipovsky A."/>
            <person name="Liu X."/>
            <person name="Liu J."/>
            <person name="Liu S."/>
            <person name="Lokyitsang T."/>
            <person name="Lokyitsang Y."/>
            <person name="Lubonja R."/>
            <person name="Lui A."/>
            <person name="MacDonald P."/>
            <person name="Magnisalis V."/>
            <person name="Maru K."/>
            <person name="Matthews C."/>
            <person name="McCusker W."/>
            <person name="McDonough S."/>
            <person name="Mehta T."/>
            <person name="Meldrim J."/>
            <person name="Meneus L."/>
            <person name="Mihai O."/>
            <person name="Mihalev A."/>
            <person name="Mihova T."/>
            <person name="Mittelman R."/>
            <person name="Mlenga V."/>
            <person name="Montmayeur A."/>
            <person name="Mulrain L."/>
            <person name="Navidi A."/>
            <person name="Naylor J."/>
            <person name="Negash T."/>
            <person name="Nguyen T."/>
            <person name="Nguyen N."/>
            <person name="Nicol R."/>
            <person name="Norbu C."/>
            <person name="Norbu N."/>
            <person name="Novod N."/>
            <person name="O'Neill B."/>
            <person name="Osman S."/>
            <person name="Markiewicz E."/>
            <person name="Oyono O.L."/>
            <person name="Patti C."/>
            <person name="Phunkhang P."/>
            <person name="Pierre F."/>
            <person name="Priest M."/>
            <person name="Raghuraman S."/>
            <person name="Rege F."/>
            <person name="Reyes R."/>
            <person name="Rise C."/>
            <person name="Rogov P."/>
            <person name="Ross K."/>
            <person name="Ryan E."/>
            <person name="Settipalli S."/>
            <person name="Shea T."/>
            <person name="Sherpa N."/>
            <person name="Shi L."/>
            <person name="Shih D."/>
            <person name="Sparrow T."/>
            <person name="Spaulding J."/>
            <person name="Stalker J."/>
            <person name="Stange-Thomann N."/>
            <person name="Stavropoulos S."/>
            <person name="Stone C."/>
            <person name="Strader C."/>
            <person name="Tesfaye S."/>
            <person name="Thomson T."/>
            <person name="Thoulutsang Y."/>
            <person name="Thoulutsang D."/>
            <person name="Topham K."/>
            <person name="Topping I."/>
            <person name="Tsamla T."/>
            <person name="Vassiliev H."/>
            <person name="Vo A."/>
            <person name="Wangchuk T."/>
            <person name="Wangdi T."/>
            <person name="Weiand M."/>
            <person name="Wilkinson J."/>
            <person name="Wilson A."/>
            <person name="Yadav S."/>
            <person name="Young G."/>
            <person name="Yu Q."/>
            <person name="Zembek L."/>
            <person name="Zhong D."/>
            <person name="Zimmer A."/>
            <person name="Zwirko Z."/>
            <person name="Jaffe D.B."/>
            <person name="Alvarez P."/>
            <person name="Brockman W."/>
            <person name="Butler J."/>
            <person name="Chin C."/>
            <person name="Gnerre S."/>
            <person name="Grabherr M."/>
            <person name="Kleber M."/>
            <person name="Mauceli E."/>
            <person name="MacCallum I."/>
        </authorList>
    </citation>
    <scope>NUCLEOTIDE SEQUENCE [LARGE SCALE GENOMIC DNA]</scope>
    <source>
        <strain evidence="3">Tucson 14024-0371.13</strain>
    </source>
</reference>
<dbReference type="AlphaFoldDB" id="A0A0P9ASM8"/>
<gene>
    <name evidence="2" type="primary">Dana\GF27309</name>
    <name evidence="2" type="ORF">GF27309</name>
</gene>
<evidence type="ECO:0000313" key="2">
    <source>
        <dbReference type="EMBL" id="KPU80386.1"/>
    </source>
</evidence>
<protein>
    <submittedName>
        <fullName evidence="2">Uncharacterized protein</fullName>
    </submittedName>
</protein>
<feature type="non-terminal residue" evidence="2">
    <location>
        <position position="39"/>
    </location>
</feature>
<evidence type="ECO:0000256" key="1">
    <source>
        <dbReference type="SAM" id="Phobius"/>
    </source>
</evidence>
<evidence type="ECO:0000313" key="3">
    <source>
        <dbReference type="Proteomes" id="UP000007801"/>
    </source>
</evidence>
<keyword evidence="1" id="KW-0812">Transmembrane</keyword>
<keyword evidence="1" id="KW-0472">Membrane</keyword>
<organism evidence="2 3">
    <name type="scientific">Drosophila ananassae</name>
    <name type="common">Fruit fly</name>
    <dbReference type="NCBI Taxonomy" id="7217"/>
    <lineage>
        <taxon>Eukaryota</taxon>
        <taxon>Metazoa</taxon>
        <taxon>Ecdysozoa</taxon>
        <taxon>Arthropoda</taxon>
        <taxon>Hexapoda</taxon>
        <taxon>Insecta</taxon>
        <taxon>Pterygota</taxon>
        <taxon>Neoptera</taxon>
        <taxon>Endopterygota</taxon>
        <taxon>Diptera</taxon>
        <taxon>Brachycera</taxon>
        <taxon>Muscomorpha</taxon>
        <taxon>Ephydroidea</taxon>
        <taxon>Drosophilidae</taxon>
        <taxon>Drosophila</taxon>
        <taxon>Sophophora</taxon>
    </lineage>
</organism>
<dbReference type="EMBL" id="CH902617">
    <property type="protein sequence ID" value="KPU80386.1"/>
    <property type="molecule type" value="Genomic_DNA"/>
</dbReference>
<dbReference type="Proteomes" id="UP000007801">
    <property type="component" value="Unassembled WGS sequence"/>
</dbReference>
<dbReference type="InParanoid" id="A0A0P9ASM8"/>
<proteinExistence type="predicted"/>